<proteinExistence type="predicted"/>
<protein>
    <recommendedName>
        <fullName evidence="3">Gluconate 2-dehydrogenase subunit 3 family protein</fullName>
    </recommendedName>
</protein>
<gene>
    <name evidence="2" type="ORF">PVT71_17205</name>
</gene>
<organism evidence="2">
    <name type="scientific">Alloyangia sp. H15</name>
    <dbReference type="NCBI Taxonomy" id="3029062"/>
    <lineage>
        <taxon>Bacteria</taxon>
        <taxon>Pseudomonadati</taxon>
        <taxon>Pseudomonadota</taxon>
        <taxon>Alphaproteobacteria</taxon>
        <taxon>Rhodobacterales</taxon>
        <taxon>Roseobacteraceae</taxon>
        <taxon>Alloyangia</taxon>
    </lineage>
</organism>
<evidence type="ECO:0008006" key="3">
    <source>
        <dbReference type="Google" id="ProtNLM"/>
    </source>
</evidence>
<dbReference type="EMBL" id="CP123385">
    <property type="protein sequence ID" value="XCC96417.1"/>
    <property type="molecule type" value="Genomic_DNA"/>
</dbReference>
<keyword evidence="1" id="KW-0732">Signal</keyword>
<accession>A0AAU8APV8</accession>
<sequence length="161" mass="16915">MRRVPQTRRAVLGGGASLLALAALPGGALAASLNGARDRTMFRSILYALAGPVEVAPQLLESVTALFEAKFGATAVDVLSAHAAQAGVAPLLEPQEDAGREAQLQWLTEALFTGTADPEDDSARMINYPHALGWKSLSFGKAPGLCAGPEFGYWQHEWSAA</sequence>
<feature type="signal peptide" evidence="1">
    <location>
        <begin position="1"/>
        <end position="30"/>
    </location>
</feature>
<feature type="chain" id="PRO_5043964161" description="Gluconate 2-dehydrogenase subunit 3 family protein" evidence="1">
    <location>
        <begin position="31"/>
        <end position="161"/>
    </location>
</feature>
<name>A0AAU8APV8_9RHOB</name>
<evidence type="ECO:0000313" key="2">
    <source>
        <dbReference type="EMBL" id="XCC96417.1"/>
    </source>
</evidence>
<dbReference type="AlphaFoldDB" id="A0AAU8APV8"/>
<dbReference type="RefSeq" id="WP_353475288.1">
    <property type="nucleotide sequence ID" value="NZ_CP123385.1"/>
</dbReference>
<reference evidence="2" key="1">
    <citation type="submission" date="2023-02" db="EMBL/GenBank/DDBJ databases">
        <title>Description and genomic characterization of Salipiger bruguierae sp. nov., isolated from the sediment of mangrove plant Bruguiera sexangula.</title>
        <authorList>
            <person name="Long M."/>
        </authorList>
    </citation>
    <scope>NUCLEOTIDE SEQUENCE</scope>
    <source>
        <strain evidence="2">H15</strain>
    </source>
</reference>
<dbReference type="PROSITE" id="PS51318">
    <property type="entry name" value="TAT"/>
    <property type="match status" value="1"/>
</dbReference>
<evidence type="ECO:0000256" key="1">
    <source>
        <dbReference type="SAM" id="SignalP"/>
    </source>
</evidence>
<dbReference type="InterPro" id="IPR006311">
    <property type="entry name" value="TAT_signal"/>
</dbReference>